<gene>
    <name evidence="2" type="ORF">P9271_15095</name>
</gene>
<keyword evidence="1" id="KW-1133">Transmembrane helix</keyword>
<feature type="transmembrane region" description="Helical" evidence="1">
    <location>
        <begin position="68"/>
        <end position="85"/>
    </location>
</feature>
<evidence type="ECO:0000256" key="1">
    <source>
        <dbReference type="SAM" id="Phobius"/>
    </source>
</evidence>
<sequence>MEETGKFEENEELIVLQKYINYIIAILLLTGQLTITGVFVKSGGISFSLGGPIIGSDRIEARQGKKTVNLLIGVIDIILALLLLAEQIGISSVVISAQKFFINVTGPILGEPKVGVTAPILQGNVRALNQIVPEHLKIDEKKLENLAGERKQ</sequence>
<protein>
    <submittedName>
        <fullName evidence="2">Uncharacterized protein</fullName>
    </submittedName>
</protein>
<reference evidence="2 3" key="1">
    <citation type="submission" date="2023-03" db="EMBL/GenBank/DDBJ databases">
        <title>Bacillus Genome Sequencing.</title>
        <authorList>
            <person name="Dunlap C."/>
        </authorList>
    </citation>
    <scope>NUCLEOTIDE SEQUENCE [LARGE SCALE GENOMIC DNA]</scope>
    <source>
        <strain evidence="2 3">NRS-1717</strain>
    </source>
</reference>
<name>A0ABU6P0X7_9BACI</name>
<keyword evidence="1" id="KW-0472">Membrane</keyword>
<evidence type="ECO:0000313" key="2">
    <source>
        <dbReference type="EMBL" id="MED4402643.1"/>
    </source>
</evidence>
<keyword evidence="1" id="KW-0812">Transmembrane</keyword>
<accession>A0ABU6P0X7</accession>
<feature type="transmembrane region" description="Helical" evidence="1">
    <location>
        <begin position="20"/>
        <end position="40"/>
    </location>
</feature>
<evidence type="ECO:0000313" key="3">
    <source>
        <dbReference type="Proteomes" id="UP001342826"/>
    </source>
</evidence>
<dbReference type="EMBL" id="JARTFS010000012">
    <property type="protein sequence ID" value="MED4402643.1"/>
    <property type="molecule type" value="Genomic_DNA"/>
</dbReference>
<comment type="caution">
    <text evidence="2">The sequence shown here is derived from an EMBL/GenBank/DDBJ whole genome shotgun (WGS) entry which is preliminary data.</text>
</comment>
<dbReference type="RefSeq" id="WP_328015482.1">
    <property type="nucleotide sequence ID" value="NZ_JARTFS010000012.1"/>
</dbReference>
<keyword evidence="3" id="KW-1185">Reference proteome</keyword>
<organism evidence="2 3">
    <name type="scientific">Metabacillus fastidiosus</name>
    <dbReference type="NCBI Taxonomy" id="1458"/>
    <lineage>
        <taxon>Bacteria</taxon>
        <taxon>Bacillati</taxon>
        <taxon>Bacillota</taxon>
        <taxon>Bacilli</taxon>
        <taxon>Bacillales</taxon>
        <taxon>Bacillaceae</taxon>
        <taxon>Metabacillus</taxon>
    </lineage>
</organism>
<proteinExistence type="predicted"/>
<dbReference type="Proteomes" id="UP001342826">
    <property type="component" value="Unassembled WGS sequence"/>
</dbReference>